<dbReference type="AlphaFoldDB" id="A0A8S2YGR6"/>
<dbReference type="InterPro" id="IPR009543">
    <property type="entry name" value="VPS13_VAB"/>
</dbReference>
<evidence type="ECO:0000259" key="1">
    <source>
        <dbReference type="Pfam" id="PF25036"/>
    </source>
</evidence>
<comment type="caution">
    <text evidence="2">The sequence shown here is derived from an EMBL/GenBank/DDBJ whole genome shotgun (WGS) entry which is preliminary data.</text>
</comment>
<dbReference type="Proteomes" id="UP000682733">
    <property type="component" value="Unassembled WGS sequence"/>
</dbReference>
<gene>
    <name evidence="2" type="ORF">TMI583_LOCUS49792</name>
</gene>
<reference evidence="2" key="1">
    <citation type="submission" date="2021-02" db="EMBL/GenBank/DDBJ databases">
        <authorList>
            <person name="Nowell W R."/>
        </authorList>
    </citation>
    <scope>NUCLEOTIDE SEQUENCE</scope>
</reference>
<accession>A0A8S2YGR6</accession>
<dbReference type="Pfam" id="PF25036">
    <property type="entry name" value="VPS13_VAB"/>
    <property type="match status" value="1"/>
</dbReference>
<protein>
    <recommendedName>
        <fullName evidence="1">Vacuolar protein sorting-associated protein 13 VPS13 adaptor binding domain-containing protein</fullName>
    </recommendedName>
</protein>
<evidence type="ECO:0000313" key="3">
    <source>
        <dbReference type="Proteomes" id="UP000682733"/>
    </source>
</evidence>
<feature type="domain" description="Vacuolar protein sorting-associated protein 13 VPS13 adaptor binding" evidence="1">
    <location>
        <begin position="9"/>
        <end position="83"/>
    </location>
</feature>
<organism evidence="2 3">
    <name type="scientific">Didymodactylos carnosus</name>
    <dbReference type="NCBI Taxonomy" id="1234261"/>
    <lineage>
        <taxon>Eukaryota</taxon>
        <taxon>Metazoa</taxon>
        <taxon>Spiralia</taxon>
        <taxon>Gnathifera</taxon>
        <taxon>Rotifera</taxon>
        <taxon>Eurotatoria</taxon>
        <taxon>Bdelloidea</taxon>
        <taxon>Philodinida</taxon>
        <taxon>Philodinidae</taxon>
        <taxon>Didymodactylos</taxon>
    </lineage>
</organism>
<dbReference type="EMBL" id="CAJOBA010111980">
    <property type="protein sequence ID" value="CAF4556270.1"/>
    <property type="molecule type" value="Genomic_DNA"/>
</dbReference>
<sequence>MALRVETFHKSYRILLYAPYWILNRTSFDLDFQIENQQTDIPNVETPFLICPEKIDTNSNKKAQIRVRTAQLDHADTNWCEKF</sequence>
<proteinExistence type="predicted"/>
<evidence type="ECO:0000313" key="2">
    <source>
        <dbReference type="EMBL" id="CAF4556270.1"/>
    </source>
</evidence>
<name>A0A8S2YGR6_9BILA</name>
<feature type="non-terminal residue" evidence="2">
    <location>
        <position position="1"/>
    </location>
</feature>